<dbReference type="Proteomes" id="UP000436822">
    <property type="component" value="Unassembled WGS sequence"/>
</dbReference>
<evidence type="ECO:0000259" key="8">
    <source>
        <dbReference type="SMART" id="SM00911"/>
    </source>
</evidence>
<dbReference type="AlphaFoldDB" id="A0A6N6JF13"/>
<comment type="catalytic activity">
    <reaction evidence="1">
        <text>ATP + protein L-histidine = ADP + protein N-phospho-L-histidine.</text>
        <dbReference type="EC" id="2.7.13.3"/>
    </reaction>
</comment>
<evidence type="ECO:0000256" key="1">
    <source>
        <dbReference type="ARBA" id="ARBA00000085"/>
    </source>
</evidence>
<feature type="domain" description="Signal transduction histidine kinase HWE region" evidence="8">
    <location>
        <begin position="158"/>
        <end position="237"/>
    </location>
</feature>
<dbReference type="OrthoDB" id="9816309at2"/>
<accession>A0A6N6JF13</accession>
<protein>
    <recommendedName>
        <fullName evidence="2">histidine kinase</fullName>
        <ecNumber evidence="2">2.7.13.3</ecNumber>
    </recommendedName>
</protein>
<dbReference type="GO" id="GO:0004673">
    <property type="term" value="F:protein histidine kinase activity"/>
    <property type="evidence" value="ECO:0007669"/>
    <property type="project" value="UniProtKB-EC"/>
</dbReference>
<dbReference type="EC" id="2.7.13.3" evidence="2"/>
<keyword evidence="5" id="KW-0547">Nucleotide-binding</keyword>
<proteinExistence type="predicted"/>
<reference evidence="9 10" key="1">
    <citation type="submission" date="2019-12" db="EMBL/GenBank/DDBJ databases">
        <title>Litoreibacter badius sp. nov., a novel bacteriochlorophyll a-containing bacterium in the genus Litoreibacter.</title>
        <authorList>
            <person name="Kanamuro M."/>
            <person name="Takabe Y."/>
            <person name="Mori K."/>
            <person name="Takaichi S."/>
            <person name="Hanada S."/>
        </authorList>
    </citation>
    <scope>NUCLEOTIDE SEQUENCE [LARGE SCALE GENOMIC DNA]</scope>
    <source>
        <strain evidence="9 10">K6</strain>
    </source>
</reference>
<evidence type="ECO:0000256" key="2">
    <source>
        <dbReference type="ARBA" id="ARBA00012438"/>
    </source>
</evidence>
<dbReference type="Gene3D" id="3.30.565.10">
    <property type="entry name" value="Histidine kinase-like ATPase, C-terminal domain"/>
    <property type="match status" value="1"/>
</dbReference>
<dbReference type="Gene3D" id="3.30.450.20">
    <property type="entry name" value="PAS domain"/>
    <property type="match status" value="1"/>
</dbReference>
<gene>
    <name evidence="9" type="ORF">KIN_10330</name>
</gene>
<dbReference type="GO" id="GO:0005524">
    <property type="term" value="F:ATP binding"/>
    <property type="evidence" value="ECO:0007669"/>
    <property type="project" value="UniProtKB-KW"/>
</dbReference>
<dbReference type="PANTHER" id="PTHR41523">
    <property type="entry name" value="TWO-COMPONENT SYSTEM SENSOR PROTEIN"/>
    <property type="match status" value="1"/>
</dbReference>
<evidence type="ECO:0000256" key="5">
    <source>
        <dbReference type="ARBA" id="ARBA00022741"/>
    </source>
</evidence>
<keyword evidence="7" id="KW-0067">ATP-binding</keyword>
<sequence>MDETFELERGRVETTEPLQPTGIAASALDAGHIGLMTIAADTYEIEVSTQAARILNLGSETKLSLENFLRRCVYTNDRPETDRALRSLSDPEGVGQCQIEFRLEDEEGEFLWIEVVLKTFFDVGTSPRAALRADGIVRDITEDVTRRDGLERRIENQNHWIKNMFAVVQGIAYQSFRPLDAATNALSDFQGRLKTLSSTHDLLAGGVFRGVFLNDLIRGVVTSCGGSNDQVAISGYPMRMNSKQAIAMSMILRELVSNSIRHGAMSVPEGTVHAFWQRNASSELITFVWREADGPEVTEPKEEGTGVRLMSRICAIEFGGIVNFDFDPDGVAVSMKFSNRSLKEIDI</sequence>
<dbReference type="InterPro" id="IPR011102">
    <property type="entry name" value="Sig_transdc_His_kinase_HWE"/>
</dbReference>
<evidence type="ECO:0000256" key="7">
    <source>
        <dbReference type="ARBA" id="ARBA00022840"/>
    </source>
</evidence>
<keyword evidence="4" id="KW-0808">Transferase</keyword>
<keyword evidence="6" id="KW-0418">Kinase</keyword>
<dbReference type="InterPro" id="IPR036890">
    <property type="entry name" value="HATPase_C_sf"/>
</dbReference>
<evidence type="ECO:0000256" key="3">
    <source>
        <dbReference type="ARBA" id="ARBA00022553"/>
    </source>
</evidence>
<keyword evidence="3" id="KW-0597">Phosphoprotein</keyword>
<evidence type="ECO:0000313" key="9">
    <source>
        <dbReference type="EMBL" id="GFE63959.1"/>
    </source>
</evidence>
<dbReference type="Pfam" id="PF07536">
    <property type="entry name" value="HWE_HK"/>
    <property type="match status" value="1"/>
</dbReference>
<name>A0A6N6JF13_9RHOB</name>
<dbReference type="PANTHER" id="PTHR41523:SF8">
    <property type="entry name" value="ETHYLENE RESPONSE SENSOR PROTEIN"/>
    <property type="match status" value="1"/>
</dbReference>
<evidence type="ECO:0000256" key="6">
    <source>
        <dbReference type="ARBA" id="ARBA00022777"/>
    </source>
</evidence>
<dbReference type="EMBL" id="BLJE01000001">
    <property type="protein sequence ID" value="GFE63959.1"/>
    <property type="molecule type" value="Genomic_DNA"/>
</dbReference>
<evidence type="ECO:0000256" key="4">
    <source>
        <dbReference type="ARBA" id="ARBA00022679"/>
    </source>
</evidence>
<evidence type="ECO:0000313" key="10">
    <source>
        <dbReference type="Proteomes" id="UP000436822"/>
    </source>
</evidence>
<keyword evidence="10" id="KW-1185">Reference proteome</keyword>
<dbReference type="RefSeq" id="WP_159804840.1">
    <property type="nucleotide sequence ID" value="NZ_BLJE01000001.1"/>
</dbReference>
<dbReference type="SUPFAM" id="SSF55785">
    <property type="entry name" value="PYP-like sensor domain (PAS domain)"/>
    <property type="match status" value="1"/>
</dbReference>
<dbReference type="InterPro" id="IPR035965">
    <property type="entry name" value="PAS-like_dom_sf"/>
</dbReference>
<organism evidence="9 10">
    <name type="scientific">Litoreibacter roseus</name>
    <dbReference type="NCBI Taxonomy" id="2601869"/>
    <lineage>
        <taxon>Bacteria</taxon>
        <taxon>Pseudomonadati</taxon>
        <taxon>Pseudomonadota</taxon>
        <taxon>Alphaproteobacteria</taxon>
        <taxon>Rhodobacterales</taxon>
        <taxon>Roseobacteraceae</taxon>
        <taxon>Litoreibacter</taxon>
    </lineage>
</organism>
<dbReference type="SMART" id="SM00911">
    <property type="entry name" value="HWE_HK"/>
    <property type="match status" value="1"/>
</dbReference>
<comment type="caution">
    <text evidence="9">The sequence shown here is derived from an EMBL/GenBank/DDBJ whole genome shotgun (WGS) entry which is preliminary data.</text>
</comment>